<keyword evidence="2" id="KW-1185">Reference proteome</keyword>
<dbReference type="OrthoDB" id="9844942at2"/>
<sequence length="84" mass="9279">MPVTKSKEEVKAILATKRTGVNKPVLYAPEIEALKKGEGLMIELSEFPLKTSIPAYYYAKYSKGKEVKTLSIAKVDGGYLLTKI</sequence>
<gene>
    <name evidence="1" type="ORF">SAMN05192574_102824</name>
</gene>
<accession>A0A1H8ESD3</accession>
<dbReference type="STRING" id="551995.SAMN05192574_102824"/>
<proteinExistence type="predicted"/>
<reference evidence="2" key="1">
    <citation type="submission" date="2016-10" db="EMBL/GenBank/DDBJ databases">
        <authorList>
            <person name="Varghese N."/>
            <person name="Submissions S."/>
        </authorList>
    </citation>
    <scope>NUCLEOTIDE SEQUENCE [LARGE SCALE GENOMIC DNA]</scope>
    <source>
        <strain evidence="2">Gh-48</strain>
    </source>
</reference>
<name>A0A1H8ESD3_9SPHI</name>
<dbReference type="Proteomes" id="UP000198942">
    <property type="component" value="Unassembled WGS sequence"/>
</dbReference>
<evidence type="ECO:0000313" key="1">
    <source>
        <dbReference type="EMBL" id="SEN22362.1"/>
    </source>
</evidence>
<dbReference type="RefSeq" id="WP_091210165.1">
    <property type="nucleotide sequence ID" value="NZ_FOCL01000002.1"/>
</dbReference>
<organism evidence="1 2">
    <name type="scientific">Mucilaginibacter gossypiicola</name>
    <dbReference type="NCBI Taxonomy" id="551995"/>
    <lineage>
        <taxon>Bacteria</taxon>
        <taxon>Pseudomonadati</taxon>
        <taxon>Bacteroidota</taxon>
        <taxon>Sphingobacteriia</taxon>
        <taxon>Sphingobacteriales</taxon>
        <taxon>Sphingobacteriaceae</taxon>
        <taxon>Mucilaginibacter</taxon>
    </lineage>
</organism>
<dbReference type="AlphaFoldDB" id="A0A1H8ESD3"/>
<dbReference type="EMBL" id="FOCL01000002">
    <property type="protein sequence ID" value="SEN22362.1"/>
    <property type="molecule type" value="Genomic_DNA"/>
</dbReference>
<evidence type="ECO:0000313" key="2">
    <source>
        <dbReference type="Proteomes" id="UP000198942"/>
    </source>
</evidence>
<protein>
    <submittedName>
        <fullName evidence="1">Uncharacterized protein</fullName>
    </submittedName>
</protein>